<keyword evidence="1" id="KW-0862">Zinc</keyword>
<feature type="region of interest" description="Disordered" evidence="2">
    <location>
        <begin position="237"/>
        <end position="330"/>
    </location>
</feature>
<dbReference type="AlphaFoldDB" id="A0A6A6IC06"/>
<dbReference type="PANTHER" id="PTHR46105">
    <property type="entry name" value="AGAP004733-PA"/>
    <property type="match status" value="1"/>
</dbReference>
<feature type="domain" description="C2H2-type" evidence="3">
    <location>
        <begin position="364"/>
        <end position="391"/>
    </location>
</feature>
<protein>
    <recommendedName>
        <fullName evidence="3">C2H2-type domain-containing protein</fullName>
    </recommendedName>
</protein>
<evidence type="ECO:0000313" key="4">
    <source>
        <dbReference type="EMBL" id="KAF2247080.1"/>
    </source>
</evidence>
<dbReference type="GO" id="GO:0008270">
    <property type="term" value="F:zinc ion binding"/>
    <property type="evidence" value="ECO:0007669"/>
    <property type="project" value="UniProtKB-KW"/>
</dbReference>
<dbReference type="SMART" id="SM00355">
    <property type="entry name" value="ZnF_C2H2"/>
    <property type="match status" value="2"/>
</dbReference>
<evidence type="ECO:0000256" key="1">
    <source>
        <dbReference type="PROSITE-ProRule" id="PRU00042"/>
    </source>
</evidence>
<organism evidence="4 5">
    <name type="scientific">Trematosphaeria pertusa</name>
    <dbReference type="NCBI Taxonomy" id="390896"/>
    <lineage>
        <taxon>Eukaryota</taxon>
        <taxon>Fungi</taxon>
        <taxon>Dikarya</taxon>
        <taxon>Ascomycota</taxon>
        <taxon>Pezizomycotina</taxon>
        <taxon>Dothideomycetes</taxon>
        <taxon>Pleosporomycetidae</taxon>
        <taxon>Pleosporales</taxon>
        <taxon>Massarineae</taxon>
        <taxon>Trematosphaeriaceae</taxon>
        <taxon>Trematosphaeria</taxon>
    </lineage>
</organism>
<keyword evidence="1" id="KW-0863">Zinc-finger</keyword>
<dbReference type="InterPro" id="IPR013087">
    <property type="entry name" value="Znf_C2H2_type"/>
</dbReference>
<dbReference type="PANTHER" id="PTHR46105:SF28">
    <property type="entry name" value="ZINC FINGER PROTEIN 37-LIKE"/>
    <property type="match status" value="1"/>
</dbReference>
<sequence length="463" mass="51954">MCMSEATSYEGGRPKEGFRISPSMGPSSGFLTPPSPYNLEVRRDSIASSQSSMSSFASSMSNYSLPATPTYVQSPMTEEGFIDVTGYDLSQDMQGHIFHGLPMEPQTKMMPSEEGLPGSWMMVPHAPNLTTNPTIQIQPHGILSTAEDLIHPHLAEPASMDSVMVSTPEPSWGHLPAAVFPDSGSPWDNGFLQPIVPEDSMRAFWAAQIQQPQRLQTPTMIPSDSMLVSENSYVHVDPESMTDTDSFDNAGASMPHSPQEVTFKRENSPPLQHDSDAEHRASSLRRSVYMSAVSPTGGKTIVKKERRPGGSSKKPHTRHGKRSDSTLDDSISDVVTLNGVEIEWNEEKQGIDWRGTRLNKSKKLPCPRCPKNFRRPEHLKRHLDTHDPAKRERFGCVLCIKRFGRNDNHHEHYWTHVRKPGKKDGRNPKWTLQEVEELLTKKKLTDAKLVEKLRQKWKKLCEA</sequence>
<dbReference type="RefSeq" id="XP_033682084.1">
    <property type="nucleotide sequence ID" value="XM_033822318.1"/>
</dbReference>
<evidence type="ECO:0000313" key="5">
    <source>
        <dbReference type="Proteomes" id="UP000800094"/>
    </source>
</evidence>
<reference evidence="4" key="1">
    <citation type="journal article" date="2020" name="Stud. Mycol.">
        <title>101 Dothideomycetes genomes: a test case for predicting lifestyles and emergence of pathogens.</title>
        <authorList>
            <person name="Haridas S."/>
            <person name="Albert R."/>
            <person name="Binder M."/>
            <person name="Bloem J."/>
            <person name="Labutti K."/>
            <person name="Salamov A."/>
            <person name="Andreopoulos B."/>
            <person name="Baker S."/>
            <person name="Barry K."/>
            <person name="Bills G."/>
            <person name="Bluhm B."/>
            <person name="Cannon C."/>
            <person name="Castanera R."/>
            <person name="Culley D."/>
            <person name="Daum C."/>
            <person name="Ezra D."/>
            <person name="Gonzalez J."/>
            <person name="Henrissat B."/>
            <person name="Kuo A."/>
            <person name="Liang C."/>
            <person name="Lipzen A."/>
            <person name="Lutzoni F."/>
            <person name="Magnuson J."/>
            <person name="Mondo S."/>
            <person name="Nolan M."/>
            <person name="Ohm R."/>
            <person name="Pangilinan J."/>
            <person name="Park H.-J."/>
            <person name="Ramirez L."/>
            <person name="Alfaro M."/>
            <person name="Sun H."/>
            <person name="Tritt A."/>
            <person name="Yoshinaga Y."/>
            <person name="Zwiers L.-H."/>
            <person name="Turgeon B."/>
            <person name="Goodwin S."/>
            <person name="Spatafora J."/>
            <person name="Crous P."/>
            <person name="Grigoriev I."/>
        </authorList>
    </citation>
    <scope>NUCLEOTIDE SEQUENCE</scope>
    <source>
        <strain evidence="4">CBS 122368</strain>
    </source>
</reference>
<dbReference type="InterPro" id="IPR050457">
    <property type="entry name" value="ZnFinger_BTB_dom_contain"/>
</dbReference>
<keyword evidence="1" id="KW-0479">Metal-binding</keyword>
<dbReference type="EMBL" id="ML987197">
    <property type="protein sequence ID" value="KAF2247080.1"/>
    <property type="molecule type" value="Genomic_DNA"/>
</dbReference>
<keyword evidence="5" id="KW-1185">Reference proteome</keyword>
<feature type="compositionally biased region" description="Basic and acidic residues" evidence="2">
    <location>
        <begin position="262"/>
        <end position="281"/>
    </location>
</feature>
<dbReference type="PROSITE" id="PS00028">
    <property type="entry name" value="ZINC_FINGER_C2H2_1"/>
    <property type="match status" value="2"/>
</dbReference>
<dbReference type="InterPro" id="IPR036236">
    <property type="entry name" value="Znf_C2H2_sf"/>
</dbReference>
<dbReference type="GO" id="GO:0000981">
    <property type="term" value="F:DNA-binding transcription factor activity, RNA polymerase II-specific"/>
    <property type="evidence" value="ECO:0007669"/>
    <property type="project" value="TreeGrafter"/>
</dbReference>
<accession>A0A6A6IC06</accession>
<feature type="region of interest" description="Disordered" evidence="2">
    <location>
        <begin position="1"/>
        <end position="37"/>
    </location>
</feature>
<dbReference type="OrthoDB" id="10018191at2759"/>
<name>A0A6A6IC06_9PLEO</name>
<evidence type="ECO:0000259" key="3">
    <source>
        <dbReference type="PROSITE" id="PS50157"/>
    </source>
</evidence>
<dbReference type="Proteomes" id="UP000800094">
    <property type="component" value="Unassembled WGS sequence"/>
</dbReference>
<dbReference type="GO" id="GO:0000978">
    <property type="term" value="F:RNA polymerase II cis-regulatory region sequence-specific DNA binding"/>
    <property type="evidence" value="ECO:0007669"/>
    <property type="project" value="TreeGrafter"/>
</dbReference>
<dbReference type="SUPFAM" id="SSF57667">
    <property type="entry name" value="beta-beta-alpha zinc fingers"/>
    <property type="match status" value="1"/>
</dbReference>
<dbReference type="Gene3D" id="3.30.160.60">
    <property type="entry name" value="Classic Zinc Finger"/>
    <property type="match status" value="1"/>
</dbReference>
<dbReference type="PROSITE" id="PS50157">
    <property type="entry name" value="ZINC_FINGER_C2H2_2"/>
    <property type="match status" value="1"/>
</dbReference>
<evidence type="ECO:0000256" key="2">
    <source>
        <dbReference type="SAM" id="MobiDB-lite"/>
    </source>
</evidence>
<gene>
    <name evidence="4" type="ORF">BU26DRAFT_341348</name>
</gene>
<proteinExistence type="predicted"/>
<dbReference type="GeneID" id="54575648"/>